<dbReference type="CDD" id="cd00688">
    <property type="entry name" value="ISOPREN_C2_like"/>
    <property type="match status" value="1"/>
</dbReference>
<dbReference type="AlphaFoldDB" id="A0A383B1H5"/>
<protein>
    <recommendedName>
        <fullName evidence="2">Squalene cyclase C-terminal domain-containing protein</fullName>
    </recommendedName>
</protein>
<feature type="non-terminal residue" evidence="1">
    <location>
        <position position="248"/>
    </location>
</feature>
<dbReference type="EMBL" id="UINC01196303">
    <property type="protein sequence ID" value="SVE13248.1"/>
    <property type="molecule type" value="Genomic_DNA"/>
</dbReference>
<reference evidence="1" key="1">
    <citation type="submission" date="2018-05" db="EMBL/GenBank/DDBJ databases">
        <authorList>
            <person name="Lanie J.A."/>
            <person name="Ng W.-L."/>
            <person name="Kazmierczak K.M."/>
            <person name="Andrzejewski T.M."/>
            <person name="Davidsen T.M."/>
            <person name="Wayne K.J."/>
            <person name="Tettelin H."/>
            <person name="Glass J.I."/>
            <person name="Rusch D."/>
            <person name="Podicherti R."/>
            <person name="Tsui H.-C.T."/>
            <person name="Winkler M.E."/>
        </authorList>
    </citation>
    <scope>NUCLEOTIDE SEQUENCE</scope>
</reference>
<gene>
    <name evidence="1" type="ORF">METZ01_LOCUS466102</name>
</gene>
<dbReference type="InterPro" id="IPR008930">
    <property type="entry name" value="Terpenoid_cyclase/PrenylTrfase"/>
</dbReference>
<organism evidence="1">
    <name type="scientific">marine metagenome</name>
    <dbReference type="NCBI Taxonomy" id="408172"/>
    <lineage>
        <taxon>unclassified sequences</taxon>
        <taxon>metagenomes</taxon>
        <taxon>ecological metagenomes</taxon>
    </lineage>
</organism>
<evidence type="ECO:0000313" key="1">
    <source>
        <dbReference type="EMBL" id="SVE13248.1"/>
    </source>
</evidence>
<name>A0A383B1H5_9ZZZZ</name>
<sequence>VYVEKRDCFSCHHQALTVMALGRAKLSGYKVQADGVSTQSQFTLEYFHDRMKRLIKGEGVPGGPYSAGYALTGLSAAGEPGGDTIKALVEYLLKTQHKDGGWRIHTHRPPLEDSHLTATALAIRGLVGFADAADGNESMDRALAWLKKAEPKSTEDRVFKLLGLHWGNGGAAKASAAKALMEMQRDDHGWGQLPNMKSDAYATGQALFTLREIGFLKVDSPHYRLGSKWLIDHQDADGSWHVKTRSKP</sequence>
<feature type="non-terminal residue" evidence="1">
    <location>
        <position position="1"/>
    </location>
</feature>
<dbReference type="Gene3D" id="1.50.10.20">
    <property type="match status" value="2"/>
</dbReference>
<dbReference type="SUPFAM" id="SSF48239">
    <property type="entry name" value="Terpenoid cyclases/Protein prenyltransferases"/>
    <property type="match status" value="1"/>
</dbReference>
<proteinExistence type="predicted"/>
<evidence type="ECO:0008006" key="2">
    <source>
        <dbReference type="Google" id="ProtNLM"/>
    </source>
</evidence>
<accession>A0A383B1H5</accession>